<reference evidence="1" key="1">
    <citation type="submission" date="2014-11" db="EMBL/GenBank/DDBJ databases">
        <authorList>
            <person name="Amaro Gonzalez C."/>
        </authorList>
    </citation>
    <scope>NUCLEOTIDE SEQUENCE</scope>
</reference>
<evidence type="ECO:0000313" key="1">
    <source>
        <dbReference type="EMBL" id="JAH54959.1"/>
    </source>
</evidence>
<protein>
    <submittedName>
        <fullName evidence="1">Uncharacterized protein</fullName>
    </submittedName>
</protein>
<proteinExistence type="predicted"/>
<dbReference type="EMBL" id="GBXM01053618">
    <property type="protein sequence ID" value="JAH54959.1"/>
    <property type="molecule type" value="Transcribed_RNA"/>
</dbReference>
<accession>A0A0E9TMQ0</accession>
<name>A0A0E9TMQ0_ANGAN</name>
<reference evidence="1" key="2">
    <citation type="journal article" date="2015" name="Fish Shellfish Immunol.">
        <title>Early steps in the European eel (Anguilla anguilla)-Vibrio vulnificus interaction in the gills: Role of the RtxA13 toxin.</title>
        <authorList>
            <person name="Callol A."/>
            <person name="Pajuelo D."/>
            <person name="Ebbesson L."/>
            <person name="Teles M."/>
            <person name="MacKenzie S."/>
            <person name="Amaro C."/>
        </authorList>
    </citation>
    <scope>NUCLEOTIDE SEQUENCE</scope>
</reference>
<sequence length="14" mass="1869">MVIENYKFYYRKSQ</sequence>
<organism evidence="1">
    <name type="scientific">Anguilla anguilla</name>
    <name type="common">European freshwater eel</name>
    <name type="synonym">Muraena anguilla</name>
    <dbReference type="NCBI Taxonomy" id="7936"/>
    <lineage>
        <taxon>Eukaryota</taxon>
        <taxon>Metazoa</taxon>
        <taxon>Chordata</taxon>
        <taxon>Craniata</taxon>
        <taxon>Vertebrata</taxon>
        <taxon>Euteleostomi</taxon>
        <taxon>Actinopterygii</taxon>
        <taxon>Neopterygii</taxon>
        <taxon>Teleostei</taxon>
        <taxon>Anguilliformes</taxon>
        <taxon>Anguillidae</taxon>
        <taxon>Anguilla</taxon>
    </lineage>
</organism>